<dbReference type="AlphaFoldDB" id="A0A150I0K7"/>
<organism evidence="1 2">
    <name type="scientific">Acinetobacter venetianus</name>
    <dbReference type="NCBI Taxonomy" id="52133"/>
    <lineage>
        <taxon>Bacteria</taxon>
        <taxon>Pseudomonadati</taxon>
        <taxon>Pseudomonadota</taxon>
        <taxon>Gammaproteobacteria</taxon>
        <taxon>Moraxellales</taxon>
        <taxon>Moraxellaceae</taxon>
        <taxon>Acinetobacter</taxon>
    </lineage>
</organism>
<evidence type="ECO:0000313" key="2">
    <source>
        <dbReference type="Proteomes" id="UP000075544"/>
    </source>
</evidence>
<comment type="caution">
    <text evidence="1">The sequence shown here is derived from an EMBL/GenBank/DDBJ whole genome shotgun (WGS) entry which is preliminary data.</text>
</comment>
<sequence length="205" mass="24280">MAELTIEQKKLAVEKGLAQFMPDTVLQRVLQYWESEYGNQPSFVLNRFLSEICTNDEMRLQRKDMLRQVLHEISVVEKQQRLKVKNDKSVAIPKQGEEVVDSFHAFYDFVMAILKSVARNDYLEFVEEIQLKMKKHRSLVEYWYVADSEKESLQQFSPQNYAPMITVLYAIYCDFYGPIKADQLYALIKNDIKQRYPEVDLKQFL</sequence>
<proteinExistence type="predicted"/>
<reference evidence="1 2" key="1">
    <citation type="journal article" date="2016" name="Sci. Rep.">
        <title>Genomic and phenotypic characterization of the species Acinetobacter venetianus.</title>
        <authorList>
            <person name="Fondi M."/>
            <person name="Maida I."/>
            <person name="Perrin E."/>
            <person name="Orlandini V."/>
            <person name="La Torre L."/>
            <person name="Bosi E."/>
            <person name="Negroni A."/>
            <person name="Zanaroli G."/>
            <person name="Fava F."/>
            <person name="Decorosi F."/>
            <person name="Giovannetti L."/>
            <person name="Viti C."/>
            <person name="Vaneechoutte M."/>
            <person name="Dijkshoorn L."/>
            <person name="Fani R."/>
        </authorList>
    </citation>
    <scope>NUCLEOTIDE SEQUENCE [LARGE SCALE GENOMIC DNA]</scope>
    <source>
        <strain evidence="1 2">LUH13518</strain>
    </source>
</reference>
<accession>A0A150I0K7</accession>
<gene>
    <name evidence="1" type="ORF">AVENLUH13518_00063</name>
</gene>
<dbReference type="EMBL" id="JRHX01000008">
    <property type="protein sequence ID" value="KXZ73073.1"/>
    <property type="molecule type" value="Genomic_DNA"/>
</dbReference>
<dbReference type="Proteomes" id="UP000075544">
    <property type="component" value="Unassembled WGS sequence"/>
</dbReference>
<evidence type="ECO:0000313" key="1">
    <source>
        <dbReference type="EMBL" id="KXZ73073.1"/>
    </source>
</evidence>
<dbReference type="PATRIC" id="fig|52133.19.peg.68"/>
<name>A0A150I0K7_9GAMM</name>
<protein>
    <submittedName>
        <fullName evidence="1">Uncharacterized protein</fullName>
    </submittedName>
</protein>
<dbReference type="RefSeq" id="WP_061523599.1">
    <property type="nucleotide sequence ID" value="NZ_JRHX01000008.1"/>
</dbReference>